<evidence type="ECO:0000256" key="1">
    <source>
        <dbReference type="SAM" id="MobiDB-lite"/>
    </source>
</evidence>
<feature type="compositionally biased region" description="Polar residues" evidence="1">
    <location>
        <begin position="19"/>
        <end position="35"/>
    </location>
</feature>
<name>A0A1I1Y0V7_9ACTN</name>
<dbReference type="EMBL" id="FOMZ01000008">
    <property type="protein sequence ID" value="SFE13022.1"/>
    <property type="molecule type" value="Genomic_DNA"/>
</dbReference>
<keyword evidence="4" id="KW-1185">Reference proteome</keyword>
<sequence>MSNDPRTGLSSRAWRKSSHSTGTGNCLEIASSNEGSRLVRDTKNRNLGPLVLGPGSWLAFIDTVKSGRLDY</sequence>
<dbReference type="InterPro" id="IPR007278">
    <property type="entry name" value="DUF397"/>
</dbReference>
<gene>
    <name evidence="3" type="ORF">SAMN04487819_10886</name>
</gene>
<organism evidence="3 4">
    <name type="scientific">Actinopolyspora alba</name>
    <dbReference type="NCBI Taxonomy" id="673379"/>
    <lineage>
        <taxon>Bacteria</taxon>
        <taxon>Bacillati</taxon>
        <taxon>Actinomycetota</taxon>
        <taxon>Actinomycetes</taxon>
        <taxon>Actinopolysporales</taxon>
        <taxon>Actinopolysporaceae</taxon>
        <taxon>Actinopolyspora</taxon>
        <taxon>Actinopolyspora alba group</taxon>
    </lineage>
</organism>
<proteinExistence type="predicted"/>
<feature type="domain" description="DUF397" evidence="2">
    <location>
        <begin position="13"/>
        <end position="65"/>
    </location>
</feature>
<feature type="region of interest" description="Disordered" evidence="1">
    <location>
        <begin position="1"/>
        <end position="40"/>
    </location>
</feature>
<dbReference type="AlphaFoldDB" id="A0A1I1Y0V7"/>
<feature type="compositionally biased region" description="Polar residues" evidence="1">
    <location>
        <begin position="1"/>
        <end position="10"/>
    </location>
</feature>
<evidence type="ECO:0000259" key="2">
    <source>
        <dbReference type="Pfam" id="PF04149"/>
    </source>
</evidence>
<evidence type="ECO:0000313" key="4">
    <source>
        <dbReference type="Proteomes" id="UP000198716"/>
    </source>
</evidence>
<accession>A0A1I1Y0V7</accession>
<reference evidence="4" key="1">
    <citation type="submission" date="2016-10" db="EMBL/GenBank/DDBJ databases">
        <authorList>
            <person name="Varghese N."/>
            <person name="Submissions S."/>
        </authorList>
    </citation>
    <scope>NUCLEOTIDE SEQUENCE [LARGE SCALE GENOMIC DNA]</scope>
    <source>
        <strain evidence="4">DSM 45004</strain>
    </source>
</reference>
<evidence type="ECO:0000313" key="3">
    <source>
        <dbReference type="EMBL" id="SFE13022.1"/>
    </source>
</evidence>
<dbReference type="RefSeq" id="WP_281243700.1">
    <property type="nucleotide sequence ID" value="NZ_FOMZ01000008.1"/>
</dbReference>
<dbReference type="Proteomes" id="UP000198716">
    <property type="component" value="Unassembled WGS sequence"/>
</dbReference>
<protein>
    <recommendedName>
        <fullName evidence="2">DUF397 domain-containing protein</fullName>
    </recommendedName>
</protein>
<dbReference type="Pfam" id="PF04149">
    <property type="entry name" value="DUF397"/>
    <property type="match status" value="1"/>
</dbReference>